<evidence type="ECO:0000313" key="7">
    <source>
        <dbReference type="Proteomes" id="UP000192907"/>
    </source>
</evidence>
<dbReference type="OrthoDB" id="9787779at2"/>
<dbReference type="PANTHER" id="PTHR47470">
    <property type="entry name" value="CHOLESTEROL OXIDASE"/>
    <property type="match status" value="1"/>
</dbReference>
<comment type="cofactor">
    <cofactor evidence="1">
        <name>FAD</name>
        <dbReference type="ChEBI" id="CHEBI:57692"/>
    </cofactor>
</comment>
<sequence length="590" mass="67445">MDSKDKISLEFTEDMHGFYIKPQAQDIPYDDLGTYQFAYQEGEKSQAALKFRLTIAIDDIDQFVKDPKLRAKATGYVECDELGGRCAVEKGTFNLFVRSLNERERDIVKEMHYTLYFYDSNRKPYTFYGFKAIKEGEMTEGWDETTTLYTRVWQGHSETPSVVFAYGVLRLTASDFARQMTTFKSSGKTFSDRAHAMLRFAEVFAGNLWDAYEPKLFESEPEVWKRHLITVNSDEGVKDAERNIYEFATEDNLQLRLTRFKRSKSKDVVMLIHGLTTSTDMYVMPEHYNITQYLLDHGFEDVWSFDWRGSRRFPYNLKPHRYTIDHIALFDMPAALNKMREVLGPSVNIHVVCHCVGSIGFMCSLAAKKISGIKSIVSNSVSLKPMISTYGKFKIALAPGFVEYILRYAYLTPDFAYLPGPAQGKLLSKLVSLFHRECQEPSCHMISFMWGTGAPAAYVHKNISPVTHRRLTDLFGGTSVNYHRHIRKMVFSGAAVPMVDLQDPRFDLPENYLEAAAKGLPPTFLISGTENKVFPGSNKATYEALKELNPQLPIQFKGFPGYGHQDIYMGRKCAEEIFPSILEFLNQQKG</sequence>
<accession>A0A1Y6C9Y6</accession>
<dbReference type="STRING" id="1513793.SAMN06296036_11646"/>
<dbReference type="InterPro" id="IPR029058">
    <property type="entry name" value="AB_hydrolase_fold"/>
</dbReference>
<name>A0A1Y6C9Y6_9BACT</name>
<evidence type="ECO:0000313" key="6">
    <source>
        <dbReference type="EMBL" id="SMF52295.1"/>
    </source>
</evidence>
<dbReference type="AlphaFoldDB" id="A0A1Y6C9Y6"/>
<dbReference type="GO" id="GO:0016491">
    <property type="term" value="F:oxidoreductase activity"/>
    <property type="evidence" value="ECO:0007669"/>
    <property type="project" value="UniProtKB-KW"/>
</dbReference>
<dbReference type="PANTHER" id="PTHR47470:SF1">
    <property type="entry name" value="FAD-DEPENDENT OXIDOREDUCTASE 2 FAD BINDING DOMAIN-CONTAINING PROTEIN"/>
    <property type="match status" value="1"/>
</dbReference>
<keyword evidence="5" id="KW-0560">Oxidoreductase</keyword>
<organism evidence="6 7">
    <name type="scientific">Pseudobacteriovorax antillogorgiicola</name>
    <dbReference type="NCBI Taxonomy" id="1513793"/>
    <lineage>
        <taxon>Bacteria</taxon>
        <taxon>Pseudomonadati</taxon>
        <taxon>Bdellovibrionota</taxon>
        <taxon>Oligoflexia</taxon>
        <taxon>Oligoflexales</taxon>
        <taxon>Pseudobacteriovoracaceae</taxon>
        <taxon>Pseudobacteriovorax</taxon>
    </lineage>
</organism>
<evidence type="ECO:0000256" key="3">
    <source>
        <dbReference type="ARBA" id="ARBA00022630"/>
    </source>
</evidence>
<evidence type="ECO:0000256" key="4">
    <source>
        <dbReference type="ARBA" id="ARBA00022827"/>
    </source>
</evidence>
<dbReference type="RefSeq" id="WP_132321822.1">
    <property type="nucleotide sequence ID" value="NZ_FWZT01000016.1"/>
</dbReference>
<keyword evidence="3" id="KW-0285">Flavoprotein</keyword>
<gene>
    <name evidence="6" type="ORF">SAMN06296036_11646</name>
</gene>
<evidence type="ECO:0000256" key="2">
    <source>
        <dbReference type="ARBA" id="ARBA00010790"/>
    </source>
</evidence>
<reference evidence="7" key="1">
    <citation type="submission" date="2017-04" db="EMBL/GenBank/DDBJ databases">
        <authorList>
            <person name="Varghese N."/>
            <person name="Submissions S."/>
        </authorList>
    </citation>
    <scope>NUCLEOTIDE SEQUENCE [LARGE SCALE GENOMIC DNA]</scope>
    <source>
        <strain evidence="7">RKEM611</strain>
    </source>
</reference>
<protein>
    <submittedName>
        <fullName evidence="6">Triacylglycerol lipase/cholesterol oxidase</fullName>
    </submittedName>
</protein>
<keyword evidence="4" id="KW-0274">FAD</keyword>
<dbReference type="InterPro" id="IPR052542">
    <property type="entry name" value="Cholesterol_Oxidase"/>
</dbReference>
<dbReference type="Proteomes" id="UP000192907">
    <property type="component" value="Unassembled WGS sequence"/>
</dbReference>
<dbReference type="SUPFAM" id="SSF53474">
    <property type="entry name" value="alpha/beta-Hydrolases"/>
    <property type="match status" value="1"/>
</dbReference>
<evidence type="ECO:0000256" key="5">
    <source>
        <dbReference type="ARBA" id="ARBA00023002"/>
    </source>
</evidence>
<comment type="similarity">
    <text evidence="2">Belongs to the GMC oxidoreductase family.</text>
</comment>
<dbReference type="Gene3D" id="3.40.50.1820">
    <property type="entry name" value="alpha/beta hydrolase"/>
    <property type="match status" value="1"/>
</dbReference>
<keyword evidence="7" id="KW-1185">Reference proteome</keyword>
<evidence type="ECO:0000256" key="1">
    <source>
        <dbReference type="ARBA" id="ARBA00001974"/>
    </source>
</evidence>
<proteinExistence type="inferred from homology"/>
<dbReference type="EMBL" id="FWZT01000016">
    <property type="protein sequence ID" value="SMF52295.1"/>
    <property type="molecule type" value="Genomic_DNA"/>
</dbReference>